<name>A0A6J7B4H2_9ZZZZ</name>
<dbReference type="EMBL" id="CAEZYT010000004">
    <property type="protein sequence ID" value="CAB4728359.1"/>
    <property type="molecule type" value="Genomic_DNA"/>
</dbReference>
<dbReference type="Pfam" id="PF00480">
    <property type="entry name" value="ROK"/>
    <property type="match status" value="1"/>
</dbReference>
<evidence type="ECO:0000313" key="3">
    <source>
        <dbReference type="EMBL" id="CAB4673651.1"/>
    </source>
</evidence>
<accession>A0A6J7B4H2</accession>
<dbReference type="EMBL" id="CAEZZH010000004">
    <property type="protein sequence ID" value="CAB4752122.1"/>
    <property type="molecule type" value="Genomic_DNA"/>
</dbReference>
<dbReference type="Pfam" id="PF12802">
    <property type="entry name" value="MarR_2"/>
    <property type="match status" value="1"/>
</dbReference>
<evidence type="ECO:0000313" key="7">
    <source>
        <dbReference type="EMBL" id="CAB4840087.1"/>
    </source>
</evidence>
<evidence type="ECO:0000313" key="10">
    <source>
        <dbReference type="EMBL" id="CAB5016970.1"/>
    </source>
</evidence>
<proteinExistence type="predicted"/>
<dbReference type="InterPro" id="IPR000600">
    <property type="entry name" value="ROK"/>
</dbReference>
<reference evidence="7" key="1">
    <citation type="submission" date="2020-05" db="EMBL/GenBank/DDBJ databases">
        <authorList>
            <person name="Chiriac C."/>
            <person name="Salcher M."/>
            <person name="Ghai R."/>
            <person name="Kavagutti S V."/>
        </authorList>
    </citation>
    <scope>NUCLEOTIDE SEQUENCE</scope>
</reference>
<feature type="domain" description="HTH marR-type" evidence="1">
    <location>
        <begin position="30"/>
        <end position="72"/>
    </location>
</feature>
<organism evidence="7">
    <name type="scientific">freshwater metagenome</name>
    <dbReference type="NCBI Taxonomy" id="449393"/>
    <lineage>
        <taxon>unclassified sequences</taxon>
        <taxon>metagenomes</taxon>
        <taxon>ecological metagenomes</taxon>
    </lineage>
</organism>
<sequence length="412" mass="45225">MQAVKSPSNNPKNGQILEQSGLRRHNLGIIFRALRDSGPLSRAQLANATGMTKPGVNNIVDELLERGLLTQGVEESKPERGRPGVLLSINAKATSIIVIELRAFYTSIITFDLLGQEFYRERTTTSYNLTPEKRTIEVAPLLERAIQSAARQTSRIAKLIVVFPGIIDAELKVSSSSLNWEKLELMQYVKNVVPPSIPIEINTVAKLAAFAEYEYLLKENKSSKLLMHLELGITPGIAVVQNGEIQLGANLSMGNIAHISINEHGKLCKCGKIGCTETEIGFKVLIENTCPDLVKDWSKDSEFYLSEIITRAKNGDEVVFKGIDLIAQSLATTLSILIPILDPDMVILGGYAVRITDLLIPRLKHHLERKNKDITSFSIGTSALDTDAALFGACILAQDELFNSPHSISQPT</sequence>
<dbReference type="EMBL" id="CAEZUM010000108">
    <property type="protein sequence ID" value="CAB4608359.1"/>
    <property type="molecule type" value="Genomic_DNA"/>
</dbReference>
<dbReference type="PANTHER" id="PTHR18964">
    <property type="entry name" value="ROK (REPRESSOR, ORF, KINASE) FAMILY"/>
    <property type="match status" value="1"/>
</dbReference>
<dbReference type="InterPro" id="IPR043129">
    <property type="entry name" value="ATPase_NBD"/>
</dbReference>
<dbReference type="EMBL" id="CAFBPO010000005">
    <property type="protein sequence ID" value="CAB5016970.1"/>
    <property type="molecule type" value="Genomic_DNA"/>
</dbReference>
<dbReference type="Gene3D" id="3.30.420.40">
    <property type="match status" value="2"/>
</dbReference>
<evidence type="ECO:0000313" key="6">
    <source>
        <dbReference type="EMBL" id="CAB4805617.1"/>
    </source>
</evidence>
<evidence type="ECO:0000313" key="9">
    <source>
        <dbReference type="EMBL" id="CAB4989753.1"/>
    </source>
</evidence>
<dbReference type="InterPro" id="IPR036390">
    <property type="entry name" value="WH_DNA-bd_sf"/>
</dbReference>
<protein>
    <submittedName>
        <fullName evidence="7">Unannotated protein</fullName>
    </submittedName>
</protein>
<evidence type="ECO:0000313" key="4">
    <source>
        <dbReference type="EMBL" id="CAB4728359.1"/>
    </source>
</evidence>
<dbReference type="InterPro" id="IPR036388">
    <property type="entry name" value="WH-like_DNA-bd_sf"/>
</dbReference>
<dbReference type="SUPFAM" id="SSF46785">
    <property type="entry name" value="Winged helix' DNA-binding domain"/>
    <property type="match status" value="1"/>
</dbReference>
<evidence type="ECO:0000313" key="5">
    <source>
        <dbReference type="EMBL" id="CAB4752122.1"/>
    </source>
</evidence>
<dbReference type="GO" id="GO:0003700">
    <property type="term" value="F:DNA-binding transcription factor activity"/>
    <property type="evidence" value="ECO:0007669"/>
    <property type="project" value="InterPro"/>
</dbReference>
<dbReference type="Gene3D" id="1.10.10.10">
    <property type="entry name" value="Winged helix-like DNA-binding domain superfamily/Winged helix DNA-binding domain"/>
    <property type="match status" value="1"/>
</dbReference>
<dbReference type="InterPro" id="IPR000835">
    <property type="entry name" value="HTH_MarR-typ"/>
</dbReference>
<dbReference type="AlphaFoldDB" id="A0A6J7B4H2"/>
<dbReference type="EMBL" id="CAEZXC010000024">
    <property type="protein sequence ID" value="CAB4673651.1"/>
    <property type="molecule type" value="Genomic_DNA"/>
</dbReference>
<evidence type="ECO:0000313" key="8">
    <source>
        <dbReference type="EMBL" id="CAB4954476.1"/>
    </source>
</evidence>
<dbReference type="EMBL" id="CAFBOO010000009">
    <property type="protein sequence ID" value="CAB4989753.1"/>
    <property type="molecule type" value="Genomic_DNA"/>
</dbReference>
<evidence type="ECO:0000313" key="2">
    <source>
        <dbReference type="EMBL" id="CAB4608359.1"/>
    </source>
</evidence>
<dbReference type="EMBL" id="CAFAAN010000007">
    <property type="protein sequence ID" value="CAB4805617.1"/>
    <property type="molecule type" value="Genomic_DNA"/>
</dbReference>
<dbReference type="EMBL" id="CAFBQY010000011">
    <property type="protein sequence ID" value="CAB5074587.1"/>
    <property type="molecule type" value="Genomic_DNA"/>
</dbReference>
<dbReference type="PANTHER" id="PTHR18964:SF149">
    <property type="entry name" value="BIFUNCTIONAL UDP-N-ACETYLGLUCOSAMINE 2-EPIMERASE_N-ACETYLMANNOSAMINE KINASE"/>
    <property type="match status" value="1"/>
</dbReference>
<evidence type="ECO:0000313" key="11">
    <source>
        <dbReference type="EMBL" id="CAB5074587.1"/>
    </source>
</evidence>
<dbReference type="EMBL" id="CAFBNM010000006">
    <property type="protein sequence ID" value="CAB4954476.1"/>
    <property type="molecule type" value="Genomic_DNA"/>
</dbReference>
<evidence type="ECO:0000259" key="1">
    <source>
        <dbReference type="Pfam" id="PF12802"/>
    </source>
</evidence>
<gene>
    <name evidence="2" type="ORF">UFOPK1824_01190</name>
    <name evidence="3" type="ORF">UFOPK2340_00594</name>
    <name evidence="4" type="ORF">UFOPK2772_00148</name>
    <name evidence="5" type="ORF">UFOPK2850_00475</name>
    <name evidence="6" type="ORF">UFOPK3027_00954</name>
    <name evidence="7" type="ORF">UFOPK3256_00277</name>
    <name evidence="8" type="ORF">UFOPK3827_00782</name>
    <name evidence="9" type="ORF">UFOPK3982_01067</name>
    <name evidence="10" type="ORF">UFOPK4120_00615</name>
    <name evidence="11" type="ORF">UFOPK4404_01043</name>
</gene>
<dbReference type="EMBL" id="CAFAZW010000003">
    <property type="protein sequence ID" value="CAB4840087.1"/>
    <property type="molecule type" value="Genomic_DNA"/>
</dbReference>
<dbReference type="SUPFAM" id="SSF53067">
    <property type="entry name" value="Actin-like ATPase domain"/>
    <property type="match status" value="2"/>
</dbReference>